<dbReference type="InterPro" id="IPR050173">
    <property type="entry name" value="ABC_transporter_C-like"/>
</dbReference>
<dbReference type="FunFam" id="3.40.50.300:FF:000163">
    <property type="entry name" value="Multidrug resistance-associated protein member 4"/>
    <property type="match status" value="1"/>
</dbReference>
<dbReference type="GO" id="GO:0042626">
    <property type="term" value="F:ATPase-coupled transmembrane transporter activity"/>
    <property type="evidence" value="ECO:0007669"/>
    <property type="project" value="TreeGrafter"/>
</dbReference>
<dbReference type="InterPro" id="IPR003593">
    <property type="entry name" value="AAA+_ATPase"/>
</dbReference>
<protein>
    <recommendedName>
        <fullName evidence="10">ABC transporter domain-containing protein</fullName>
    </recommendedName>
</protein>
<sequence length="437" mass="48560">LSITYTMTLMGMFQWGVRQSAEVENQMISVERVLEYSRLPEEASLESDPRKKPPPTWPPQGEITGKDVCLQYSPTAPLVLKNLNFIIKGREKVGIVGRTGAGKSSLITTLFRMVEPKGSLHIDGINIQEIGLHDLRSTISIIPQDPVLFTGTLRKNLDPFQHHEDEQLWRSLEEVKLKDQIKDIPEGLNAEVSEGGVNFSVGQRQLICLARAILGSNRILLIDEATANVDPITDELIQQTIRTKFKDCTVLTIAHRLHTIMDSDRVMVLDNGEIVEFDQPYILLSHGGGFFYEMVQQTGKAEYDHLLDIAREAAKRSDKPPMMLNGITLKPLRLTQTQDNTLDDVSSSLNESSDAELTYELADLEDSLRLGAEQDTGKVAKSSKVKGSLENTEDESSRTLQLADLDKSSLSSKSQQKSLLSKVGEESSSTGSKDDHE</sequence>
<keyword evidence="6" id="KW-0067">ATP-binding</keyword>
<dbReference type="PROSITE" id="PS50893">
    <property type="entry name" value="ABC_TRANSPORTER_2"/>
    <property type="match status" value="1"/>
</dbReference>
<evidence type="ECO:0000256" key="8">
    <source>
        <dbReference type="ARBA" id="ARBA00023136"/>
    </source>
</evidence>
<comment type="subcellular location">
    <subcellularLocation>
        <location evidence="1">Membrane</location>
        <topology evidence="1">Multi-pass membrane protein</topology>
    </subcellularLocation>
</comment>
<dbReference type="AlphaFoldDB" id="A0A0B6ZN03"/>
<organism evidence="11">
    <name type="scientific">Arion vulgaris</name>
    <dbReference type="NCBI Taxonomy" id="1028688"/>
    <lineage>
        <taxon>Eukaryota</taxon>
        <taxon>Metazoa</taxon>
        <taxon>Spiralia</taxon>
        <taxon>Lophotrochozoa</taxon>
        <taxon>Mollusca</taxon>
        <taxon>Gastropoda</taxon>
        <taxon>Heterobranchia</taxon>
        <taxon>Euthyneura</taxon>
        <taxon>Panpulmonata</taxon>
        <taxon>Eupulmonata</taxon>
        <taxon>Stylommatophora</taxon>
        <taxon>Helicina</taxon>
        <taxon>Arionoidea</taxon>
        <taxon>Arionidae</taxon>
        <taxon>Arion</taxon>
    </lineage>
</organism>
<evidence type="ECO:0000256" key="1">
    <source>
        <dbReference type="ARBA" id="ARBA00004141"/>
    </source>
</evidence>
<proteinExistence type="inferred from homology"/>
<dbReference type="SMART" id="SM00382">
    <property type="entry name" value="AAA"/>
    <property type="match status" value="1"/>
</dbReference>
<keyword evidence="5" id="KW-0547">Nucleotide-binding</keyword>
<evidence type="ECO:0000256" key="7">
    <source>
        <dbReference type="ARBA" id="ARBA00022989"/>
    </source>
</evidence>
<reference evidence="11" key="1">
    <citation type="submission" date="2014-12" db="EMBL/GenBank/DDBJ databases">
        <title>Insight into the proteome of Arion vulgaris.</title>
        <authorList>
            <person name="Aradska J."/>
            <person name="Bulat T."/>
            <person name="Smidak R."/>
            <person name="Sarate P."/>
            <person name="Gangsoo J."/>
            <person name="Sialana F."/>
            <person name="Bilban M."/>
            <person name="Lubec G."/>
        </authorList>
    </citation>
    <scope>NUCLEOTIDE SEQUENCE</scope>
    <source>
        <tissue evidence="11">Skin</tissue>
    </source>
</reference>
<feature type="domain" description="ABC transporter" evidence="10">
    <location>
        <begin position="63"/>
        <end position="296"/>
    </location>
</feature>
<feature type="non-terminal residue" evidence="11">
    <location>
        <position position="437"/>
    </location>
</feature>
<feature type="non-terminal residue" evidence="11">
    <location>
        <position position="1"/>
    </location>
</feature>
<keyword evidence="8" id="KW-0472">Membrane</keyword>
<dbReference type="Gene3D" id="3.40.50.300">
    <property type="entry name" value="P-loop containing nucleotide triphosphate hydrolases"/>
    <property type="match status" value="1"/>
</dbReference>
<dbReference type="InterPro" id="IPR036640">
    <property type="entry name" value="ABC1_TM_sf"/>
</dbReference>
<evidence type="ECO:0000256" key="5">
    <source>
        <dbReference type="ARBA" id="ARBA00022741"/>
    </source>
</evidence>
<comment type="similarity">
    <text evidence="2">Belongs to the ABC transporter superfamily. ABCC family. Conjugate transporter (TC 3.A.1.208) subfamily.</text>
</comment>
<accession>A0A0B6ZN03</accession>
<dbReference type="InterPro" id="IPR027417">
    <property type="entry name" value="P-loop_NTPase"/>
</dbReference>
<evidence type="ECO:0000256" key="9">
    <source>
        <dbReference type="SAM" id="MobiDB-lite"/>
    </source>
</evidence>
<name>A0A0B6ZN03_9EUPU</name>
<dbReference type="InterPro" id="IPR003439">
    <property type="entry name" value="ABC_transporter-like_ATP-bd"/>
</dbReference>
<evidence type="ECO:0000256" key="2">
    <source>
        <dbReference type="ARBA" id="ARBA00009726"/>
    </source>
</evidence>
<evidence type="ECO:0000256" key="6">
    <source>
        <dbReference type="ARBA" id="ARBA00022840"/>
    </source>
</evidence>
<dbReference type="GO" id="GO:0005524">
    <property type="term" value="F:ATP binding"/>
    <property type="evidence" value="ECO:0007669"/>
    <property type="project" value="UniProtKB-KW"/>
</dbReference>
<dbReference type="PANTHER" id="PTHR24223">
    <property type="entry name" value="ATP-BINDING CASSETTE SUB-FAMILY C"/>
    <property type="match status" value="1"/>
</dbReference>
<feature type="compositionally biased region" description="Basic and acidic residues" evidence="9">
    <location>
        <begin position="41"/>
        <end position="51"/>
    </location>
</feature>
<feature type="compositionally biased region" description="Low complexity" evidence="9">
    <location>
        <begin position="377"/>
        <end position="388"/>
    </location>
</feature>
<dbReference type="Gene3D" id="1.20.1560.10">
    <property type="entry name" value="ABC transporter type 1, transmembrane domain"/>
    <property type="match status" value="1"/>
</dbReference>
<dbReference type="GO" id="GO:0016020">
    <property type="term" value="C:membrane"/>
    <property type="evidence" value="ECO:0007669"/>
    <property type="project" value="UniProtKB-SubCell"/>
</dbReference>
<dbReference type="PANTHER" id="PTHR24223:SF456">
    <property type="entry name" value="MULTIDRUG RESISTANCE-ASSOCIATED PROTEIN LETHAL(2)03659"/>
    <property type="match status" value="1"/>
</dbReference>
<dbReference type="InterPro" id="IPR017871">
    <property type="entry name" value="ABC_transporter-like_CS"/>
</dbReference>
<evidence type="ECO:0000256" key="4">
    <source>
        <dbReference type="ARBA" id="ARBA00022692"/>
    </source>
</evidence>
<dbReference type="PROSITE" id="PS00211">
    <property type="entry name" value="ABC_TRANSPORTER_1"/>
    <property type="match status" value="1"/>
</dbReference>
<keyword evidence="3" id="KW-0813">Transport</keyword>
<keyword evidence="4" id="KW-0812">Transmembrane</keyword>
<evidence type="ECO:0000259" key="10">
    <source>
        <dbReference type="PROSITE" id="PS50893"/>
    </source>
</evidence>
<dbReference type="CDD" id="cd03244">
    <property type="entry name" value="ABCC_MRP_domain2"/>
    <property type="match status" value="1"/>
</dbReference>
<evidence type="ECO:0000256" key="3">
    <source>
        <dbReference type="ARBA" id="ARBA00022448"/>
    </source>
</evidence>
<feature type="compositionally biased region" description="Low complexity" evidence="9">
    <location>
        <begin position="400"/>
        <end position="422"/>
    </location>
</feature>
<keyword evidence="7" id="KW-1133">Transmembrane helix</keyword>
<feature type="region of interest" description="Disordered" evidence="9">
    <location>
        <begin position="373"/>
        <end position="437"/>
    </location>
</feature>
<feature type="region of interest" description="Disordered" evidence="9">
    <location>
        <begin position="41"/>
        <end position="63"/>
    </location>
</feature>
<dbReference type="GO" id="GO:0016887">
    <property type="term" value="F:ATP hydrolysis activity"/>
    <property type="evidence" value="ECO:0007669"/>
    <property type="project" value="InterPro"/>
</dbReference>
<dbReference type="EMBL" id="HACG01023134">
    <property type="protein sequence ID" value="CEK69999.1"/>
    <property type="molecule type" value="Transcribed_RNA"/>
</dbReference>
<evidence type="ECO:0000313" key="11">
    <source>
        <dbReference type="EMBL" id="CEK69999.1"/>
    </source>
</evidence>
<gene>
    <name evidence="11" type="primary">ORF72414</name>
</gene>
<dbReference type="SUPFAM" id="SSF52540">
    <property type="entry name" value="P-loop containing nucleoside triphosphate hydrolases"/>
    <property type="match status" value="1"/>
</dbReference>
<dbReference type="Pfam" id="PF00005">
    <property type="entry name" value="ABC_tran"/>
    <property type="match status" value="1"/>
</dbReference>